<dbReference type="AlphaFoldDB" id="A0A6I6HFT8"/>
<feature type="domain" description="ABC transporter" evidence="7">
    <location>
        <begin position="3"/>
        <end position="247"/>
    </location>
</feature>
<dbReference type="Pfam" id="PF00005">
    <property type="entry name" value="ABC_tran"/>
    <property type="match status" value="1"/>
</dbReference>
<dbReference type="EMBL" id="CP046622">
    <property type="protein sequence ID" value="QGW81328.1"/>
    <property type="molecule type" value="Genomic_DNA"/>
</dbReference>
<dbReference type="PROSITE" id="PS00211">
    <property type="entry name" value="ABC_TRANSPORTER_1"/>
    <property type="match status" value="1"/>
</dbReference>
<protein>
    <submittedName>
        <fullName evidence="8">ATP-binding cassette domain-containing protein</fullName>
    </submittedName>
</protein>
<evidence type="ECO:0000256" key="6">
    <source>
        <dbReference type="ARBA" id="ARBA00023136"/>
    </source>
</evidence>
<evidence type="ECO:0000256" key="3">
    <source>
        <dbReference type="ARBA" id="ARBA00022741"/>
    </source>
</evidence>
<dbReference type="RefSeq" id="WP_157612766.1">
    <property type="nucleotide sequence ID" value="NZ_CP046622.1"/>
</dbReference>
<evidence type="ECO:0000259" key="7">
    <source>
        <dbReference type="PROSITE" id="PS50893"/>
    </source>
</evidence>
<dbReference type="PROSITE" id="PS50893">
    <property type="entry name" value="ABC_TRANSPORTER_2"/>
    <property type="match status" value="1"/>
</dbReference>
<evidence type="ECO:0000256" key="4">
    <source>
        <dbReference type="ARBA" id="ARBA00022840"/>
    </source>
</evidence>
<proteinExistence type="predicted"/>
<keyword evidence="6" id="KW-0472">Membrane</keyword>
<name>A0A6I6HFT8_VARPD</name>
<evidence type="ECO:0000256" key="1">
    <source>
        <dbReference type="ARBA" id="ARBA00022448"/>
    </source>
</evidence>
<keyword evidence="1" id="KW-0813">Transport</keyword>
<accession>A0A6I6HFT8</accession>
<reference evidence="8 9" key="1">
    <citation type="submission" date="2019-12" db="EMBL/GenBank/DDBJ databases">
        <title>Hybrid Genome Assemblies of two High G+C Isolates from Undergraduate Microbiology Courses.</title>
        <authorList>
            <person name="Ne Ville C.J."/>
            <person name="Enright D."/>
            <person name="Hernandez I."/>
            <person name="Dodsworth J."/>
            <person name="Orwin P.M."/>
        </authorList>
    </citation>
    <scope>NUCLEOTIDE SEQUENCE [LARGE SCALE GENOMIC DNA]</scope>
    <source>
        <strain evidence="8 9">CSUSB</strain>
    </source>
</reference>
<dbReference type="Proteomes" id="UP000425817">
    <property type="component" value="Chromosome"/>
</dbReference>
<sequence>MSFSLDRVGLVHPNGHRALQGVSLAARGGERVAVIGPSGAGKTTLLRVLGAALRPGEGTVQLLGESPWSLAAPALRNLRARIGTVHQSPPIAPRLRVVTAVLSGRLGQWSAMRALASLLRPSDLAGAHEVLSRLSLEDRLFDRCDRLSGGQLQRVGIARVLYQRPALLLADEPVSALDPTLADAALQQLAAQSEATGATLVASLHAVDLALRWFPRIVGMRGGQVVFDEPVGNVTEAMLAALYASEGGLPMQAPERPIGIAPGPFASGAENSIERPDCL</sequence>
<dbReference type="InterPro" id="IPR003593">
    <property type="entry name" value="AAA+_ATPase"/>
</dbReference>
<dbReference type="SMART" id="SM00382">
    <property type="entry name" value="AAA"/>
    <property type="match status" value="1"/>
</dbReference>
<evidence type="ECO:0000256" key="2">
    <source>
        <dbReference type="ARBA" id="ARBA00022475"/>
    </source>
</evidence>
<keyword evidence="4 8" id="KW-0067">ATP-binding</keyword>
<dbReference type="OrthoDB" id="9802264at2"/>
<dbReference type="GO" id="GO:0016887">
    <property type="term" value="F:ATP hydrolysis activity"/>
    <property type="evidence" value="ECO:0007669"/>
    <property type="project" value="InterPro"/>
</dbReference>
<dbReference type="InterPro" id="IPR017871">
    <property type="entry name" value="ABC_transporter-like_CS"/>
</dbReference>
<dbReference type="InterPro" id="IPR050086">
    <property type="entry name" value="MetN_ABC_transporter-like"/>
</dbReference>
<organism evidence="8 9">
    <name type="scientific">Variovorax paradoxus</name>
    <dbReference type="NCBI Taxonomy" id="34073"/>
    <lineage>
        <taxon>Bacteria</taxon>
        <taxon>Pseudomonadati</taxon>
        <taxon>Pseudomonadota</taxon>
        <taxon>Betaproteobacteria</taxon>
        <taxon>Burkholderiales</taxon>
        <taxon>Comamonadaceae</taxon>
        <taxon>Variovorax</taxon>
    </lineage>
</organism>
<evidence type="ECO:0000256" key="5">
    <source>
        <dbReference type="ARBA" id="ARBA00022967"/>
    </source>
</evidence>
<dbReference type="PANTHER" id="PTHR43166:SF6">
    <property type="entry name" value="PHOSPHONATES IMPORT ATP-BINDING PROTEIN PHNC"/>
    <property type="match status" value="1"/>
</dbReference>
<gene>
    <name evidence="8" type="ORF">GOQ09_06910</name>
</gene>
<evidence type="ECO:0000313" key="9">
    <source>
        <dbReference type="Proteomes" id="UP000425817"/>
    </source>
</evidence>
<evidence type="ECO:0000313" key="8">
    <source>
        <dbReference type="EMBL" id="QGW81328.1"/>
    </source>
</evidence>
<keyword evidence="2" id="KW-1003">Cell membrane</keyword>
<keyword evidence="3" id="KW-0547">Nucleotide-binding</keyword>
<dbReference type="SUPFAM" id="SSF52540">
    <property type="entry name" value="P-loop containing nucleoside triphosphate hydrolases"/>
    <property type="match status" value="1"/>
</dbReference>
<dbReference type="Gene3D" id="3.40.50.300">
    <property type="entry name" value="P-loop containing nucleotide triphosphate hydrolases"/>
    <property type="match status" value="1"/>
</dbReference>
<dbReference type="GO" id="GO:0005524">
    <property type="term" value="F:ATP binding"/>
    <property type="evidence" value="ECO:0007669"/>
    <property type="project" value="UniProtKB-KW"/>
</dbReference>
<dbReference type="InterPro" id="IPR003439">
    <property type="entry name" value="ABC_transporter-like_ATP-bd"/>
</dbReference>
<dbReference type="InterPro" id="IPR027417">
    <property type="entry name" value="P-loop_NTPase"/>
</dbReference>
<keyword evidence="5" id="KW-1278">Translocase</keyword>
<dbReference type="PANTHER" id="PTHR43166">
    <property type="entry name" value="AMINO ACID IMPORT ATP-BINDING PROTEIN"/>
    <property type="match status" value="1"/>
</dbReference>